<keyword evidence="11" id="KW-0119">Carbohydrate metabolism</keyword>
<protein>
    <recommendedName>
        <fullName evidence="15">lytic cellulose monooxygenase (C4-dehydrogenating)</fullName>
        <ecNumber evidence="15">1.14.99.56</ecNumber>
    </recommendedName>
</protein>
<dbReference type="EMBL" id="JAADJZ010000004">
    <property type="protein sequence ID" value="KAF2876006.1"/>
    <property type="molecule type" value="Genomic_DNA"/>
</dbReference>
<dbReference type="GO" id="GO:0016787">
    <property type="term" value="F:hydrolase activity"/>
    <property type="evidence" value="ECO:0007669"/>
    <property type="project" value="UniProtKB-KW"/>
</dbReference>
<keyword evidence="6" id="KW-0136">Cellulose degradation</keyword>
<dbReference type="CDD" id="cd21175">
    <property type="entry name" value="LPMO_AA9"/>
    <property type="match status" value="1"/>
</dbReference>
<evidence type="ECO:0000256" key="11">
    <source>
        <dbReference type="ARBA" id="ARBA00023277"/>
    </source>
</evidence>
<dbReference type="GO" id="GO:0030245">
    <property type="term" value="P:cellulose catabolic process"/>
    <property type="evidence" value="ECO:0007669"/>
    <property type="project" value="UniProtKB-KW"/>
</dbReference>
<evidence type="ECO:0000256" key="8">
    <source>
        <dbReference type="ARBA" id="ARBA00023008"/>
    </source>
</evidence>
<evidence type="ECO:0000256" key="5">
    <source>
        <dbReference type="ARBA" id="ARBA00022729"/>
    </source>
</evidence>
<evidence type="ECO:0000256" key="15">
    <source>
        <dbReference type="ARBA" id="ARBA00047174"/>
    </source>
</evidence>
<evidence type="ECO:0000313" key="19">
    <source>
        <dbReference type="Proteomes" id="UP000481861"/>
    </source>
</evidence>
<feature type="region of interest" description="Disordered" evidence="16">
    <location>
        <begin position="330"/>
        <end position="395"/>
    </location>
</feature>
<evidence type="ECO:0000256" key="3">
    <source>
        <dbReference type="ARBA" id="ARBA00022525"/>
    </source>
</evidence>
<dbReference type="Proteomes" id="UP000481861">
    <property type="component" value="Unassembled WGS sequence"/>
</dbReference>
<comment type="subcellular location">
    <subcellularLocation>
        <location evidence="2">Secreted</location>
    </subcellularLocation>
</comment>
<dbReference type="Gene3D" id="2.70.50.70">
    <property type="match status" value="1"/>
</dbReference>
<evidence type="ECO:0000256" key="13">
    <source>
        <dbReference type="ARBA" id="ARBA00044502"/>
    </source>
</evidence>
<evidence type="ECO:0000256" key="4">
    <source>
        <dbReference type="ARBA" id="ARBA00022723"/>
    </source>
</evidence>
<dbReference type="PANTHER" id="PTHR33353">
    <property type="entry name" value="PUTATIVE (AFU_ORTHOLOGUE AFUA_1G12560)-RELATED"/>
    <property type="match status" value="1"/>
</dbReference>
<comment type="caution">
    <text evidence="18">The sequence shown here is derived from an EMBL/GenBank/DDBJ whole genome shotgun (WGS) entry which is preliminary data.</text>
</comment>
<reference evidence="18 19" key="1">
    <citation type="submission" date="2020-01" db="EMBL/GenBank/DDBJ databases">
        <authorList>
            <consortium name="DOE Joint Genome Institute"/>
            <person name="Haridas S."/>
            <person name="Albert R."/>
            <person name="Binder M."/>
            <person name="Bloem J."/>
            <person name="Labutti K."/>
            <person name="Salamov A."/>
            <person name="Andreopoulos B."/>
            <person name="Baker S.E."/>
            <person name="Barry K."/>
            <person name="Bills G."/>
            <person name="Bluhm B.H."/>
            <person name="Cannon C."/>
            <person name="Castanera R."/>
            <person name="Culley D.E."/>
            <person name="Daum C."/>
            <person name="Ezra D."/>
            <person name="Gonzalez J.B."/>
            <person name="Henrissat B."/>
            <person name="Kuo A."/>
            <person name="Liang C."/>
            <person name="Lipzen A."/>
            <person name="Lutzoni F."/>
            <person name="Magnuson J."/>
            <person name="Mondo S."/>
            <person name="Nolan M."/>
            <person name="Ohm R."/>
            <person name="Pangilinan J."/>
            <person name="Park H.-J.H."/>
            <person name="Ramirez L."/>
            <person name="Alfaro M."/>
            <person name="Sun H."/>
            <person name="Tritt A."/>
            <person name="Yoshinaga Y."/>
            <person name="Zwiers L.-H.L."/>
            <person name="Turgeon B.G."/>
            <person name="Goodwin S.B."/>
            <person name="Spatafora J.W."/>
            <person name="Crous P.W."/>
            <person name="Grigoriev I.V."/>
        </authorList>
    </citation>
    <scope>NUCLEOTIDE SEQUENCE [LARGE SCALE GENOMIC DNA]</scope>
    <source>
        <strain evidence="18 19">CBS 611.86</strain>
    </source>
</reference>
<dbReference type="GO" id="GO:0005576">
    <property type="term" value="C:extracellular region"/>
    <property type="evidence" value="ECO:0007669"/>
    <property type="project" value="UniProtKB-SubCell"/>
</dbReference>
<dbReference type="EC" id="1.14.99.56" evidence="15"/>
<feature type="domain" description="Auxiliary Activity family 9 catalytic" evidence="17">
    <location>
        <begin position="111"/>
        <end position="322"/>
    </location>
</feature>
<sequence>MSGVAAPGLTHESVDASVPLNMRRAWGEWGLASSGKTGSSTSSSVLYQSILYPHSFVTSLCEAGRRSFTLSLNTSVSSNNLDLLHIRRTIAMSFTTTLFTLGAMAATAMAHGTVSGLTIDGQFHGGFKLDYYYKKQQGQPIPETAGWYAENLDNGFVEPNAFKTADVICHKNAEPATGSVSVAAGGSMAFHWDTWPESHVGPIILYAAPVADFASIKKEELKFVKIEEAGFKAGSWAASDLVKSNNTWASTVPATLAAGKYVFRHEIIALHSAGTVNGAQSYPQCFNVEVTGSGTASPEGTLGTALYTPDEEGIVWNAYGDNSAYPIPGPKLMAGGSSTPTTPSTPVGGNSTTPITTPSATPSTVKPVATPSPSAGSGDAEVPSTETPADGDLPETFTLDTFIAWLKEKASSKVRRHARQF</sequence>
<keyword evidence="4" id="KW-0479">Metal-binding</keyword>
<organism evidence="18 19">
    <name type="scientific">Massariosphaeria phaeospora</name>
    <dbReference type="NCBI Taxonomy" id="100035"/>
    <lineage>
        <taxon>Eukaryota</taxon>
        <taxon>Fungi</taxon>
        <taxon>Dikarya</taxon>
        <taxon>Ascomycota</taxon>
        <taxon>Pezizomycotina</taxon>
        <taxon>Dothideomycetes</taxon>
        <taxon>Pleosporomycetidae</taxon>
        <taxon>Pleosporales</taxon>
        <taxon>Pleosporales incertae sedis</taxon>
        <taxon>Massariosphaeria</taxon>
    </lineage>
</organism>
<dbReference type="PANTHER" id="PTHR33353:SF10">
    <property type="entry name" value="ENDO-BETA-1,4-GLUCANASE D"/>
    <property type="match status" value="1"/>
</dbReference>
<evidence type="ECO:0000256" key="7">
    <source>
        <dbReference type="ARBA" id="ARBA00023002"/>
    </source>
</evidence>
<evidence type="ECO:0000256" key="10">
    <source>
        <dbReference type="ARBA" id="ARBA00023157"/>
    </source>
</evidence>
<dbReference type="InterPro" id="IPR049892">
    <property type="entry name" value="AA9"/>
</dbReference>
<evidence type="ECO:0000259" key="17">
    <source>
        <dbReference type="Pfam" id="PF03443"/>
    </source>
</evidence>
<gene>
    <name evidence="18" type="ORF">BDV95DRAFT_288189</name>
</gene>
<keyword evidence="12" id="KW-0624">Polysaccharide degradation</keyword>
<accession>A0A7C8IEQ4</accession>
<name>A0A7C8IEQ4_9PLEO</name>
<feature type="compositionally biased region" description="Low complexity" evidence="16">
    <location>
        <begin position="335"/>
        <end position="364"/>
    </location>
</feature>
<dbReference type="GO" id="GO:0046872">
    <property type="term" value="F:metal ion binding"/>
    <property type="evidence" value="ECO:0007669"/>
    <property type="project" value="UniProtKB-KW"/>
</dbReference>
<comment type="catalytic activity">
    <reaction evidence="14">
        <text>[(1-&gt;4)-beta-D-glucosyl]n+m + reduced acceptor + O2 = 4-dehydro-beta-D-glucosyl-[(1-&gt;4)-beta-D-glucosyl]n-1 + [(1-&gt;4)-beta-D-glucosyl]m + acceptor + H2O.</text>
        <dbReference type="EC" id="1.14.99.56"/>
    </reaction>
</comment>
<evidence type="ECO:0000256" key="9">
    <source>
        <dbReference type="ARBA" id="ARBA00023033"/>
    </source>
</evidence>
<keyword evidence="8" id="KW-0186">Copper</keyword>
<proteinExistence type="inferred from homology"/>
<evidence type="ECO:0000256" key="12">
    <source>
        <dbReference type="ARBA" id="ARBA00023326"/>
    </source>
</evidence>
<evidence type="ECO:0000313" key="18">
    <source>
        <dbReference type="EMBL" id="KAF2876006.1"/>
    </source>
</evidence>
<comment type="similarity">
    <text evidence="13">Belongs to the polysaccharide monooxygenase AA9 family.</text>
</comment>
<dbReference type="Pfam" id="PF03443">
    <property type="entry name" value="AA9"/>
    <property type="match status" value="1"/>
</dbReference>
<keyword evidence="5" id="KW-0732">Signal</keyword>
<keyword evidence="10" id="KW-1015">Disulfide bond</keyword>
<evidence type="ECO:0000256" key="1">
    <source>
        <dbReference type="ARBA" id="ARBA00001973"/>
    </source>
</evidence>
<keyword evidence="7" id="KW-0560">Oxidoreductase</keyword>
<dbReference type="InterPro" id="IPR005103">
    <property type="entry name" value="AA9_LPMO"/>
</dbReference>
<evidence type="ECO:0000256" key="14">
    <source>
        <dbReference type="ARBA" id="ARBA00045077"/>
    </source>
</evidence>
<keyword evidence="18" id="KW-0378">Hydrolase</keyword>
<dbReference type="GO" id="GO:0004497">
    <property type="term" value="F:monooxygenase activity"/>
    <property type="evidence" value="ECO:0007669"/>
    <property type="project" value="UniProtKB-KW"/>
</dbReference>
<keyword evidence="3" id="KW-0964">Secreted</keyword>
<evidence type="ECO:0000256" key="6">
    <source>
        <dbReference type="ARBA" id="ARBA00023001"/>
    </source>
</evidence>
<dbReference type="AlphaFoldDB" id="A0A7C8IEQ4"/>
<keyword evidence="19" id="KW-1185">Reference proteome</keyword>
<comment type="cofactor">
    <cofactor evidence="1">
        <name>Cu(2+)</name>
        <dbReference type="ChEBI" id="CHEBI:29036"/>
    </cofactor>
</comment>
<evidence type="ECO:0000256" key="2">
    <source>
        <dbReference type="ARBA" id="ARBA00004613"/>
    </source>
</evidence>
<keyword evidence="9" id="KW-0503">Monooxygenase</keyword>
<evidence type="ECO:0000256" key="16">
    <source>
        <dbReference type="SAM" id="MobiDB-lite"/>
    </source>
</evidence>
<dbReference type="OrthoDB" id="4849160at2759"/>